<dbReference type="AlphaFoldDB" id="A0A1M7IRT6"/>
<dbReference type="Proteomes" id="UP000184028">
    <property type="component" value="Unassembled WGS sequence"/>
</dbReference>
<dbReference type="STRING" id="946677.SAMN05444484_10623"/>
<evidence type="ECO:0000313" key="6">
    <source>
        <dbReference type="Proteomes" id="UP000184028"/>
    </source>
</evidence>
<dbReference type="EMBL" id="FRBT01000006">
    <property type="protein sequence ID" value="SHM43431.1"/>
    <property type="molecule type" value="Genomic_DNA"/>
</dbReference>
<feature type="domain" description="HTH cro/C1-type" evidence="4">
    <location>
        <begin position="18"/>
        <end position="72"/>
    </location>
</feature>
<dbReference type="PROSITE" id="PS50943">
    <property type="entry name" value="HTH_CROC1"/>
    <property type="match status" value="1"/>
</dbReference>
<organism evidence="5 6">
    <name type="scientific">Flavobacterium chilense</name>
    <dbReference type="NCBI Taxonomy" id="946677"/>
    <lineage>
        <taxon>Bacteria</taxon>
        <taxon>Pseudomonadati</taxon>
        <taxon>Bacteroidota</taxon>
        <taxon>Flavobacteriia</taxon>
        <taxon>Flavobacteriales</taxon>
        <taxon>Flavobacteriaceae</taxon>
        <taxon>Flavobacterium</taxon>
    </lineage>
</organism>
<dbReference type="GO" id="GO:0003700">
    <property type="term" value="F:DNA-binding transcription factor activity"/>
    <property type="evidence" value="ECO:0007669"/>
    <property type="project" value="TreeGrafter"/>
</dbReference>
<dbReference type="InterPro" id="IPR001387">
    <property type="entry name" value="Cro/C1-type_HTH"/>
</dbReference>
<protein>
    <submittedName>
        <fullName evidence="5">Helix-turn-helix</fullName>
    </submittedName>
</protein>
<dbReference type="SUPFAM" id="SSF47413">
    <property type="entry name" value="lambda repressor-like DNA-binding domains"/>
    <property type="match status" value="1"/>
</dbReference>
<dbReference type="PANTHER" id="PTHR46797:SF23">
    <property type="entry name" value="HTH-TYPE TRANSCRIPTIONAL REGULATOR SUTR"/>
    <property type="match status" value="1"/>
</dbReference>
<dbReference type="CDD" id="cd00093">
    <property type="entry name" value="HTH_XRE"/>
    <property type="match status" value="1"/>
</dbReference>
<dbReference type="GO" id="GO:0003677">
    <property type="term" value="F:DNA binding"/>
    <property type="evidence" value="ECO:0007669"/>
    <property type="project" value="UniProtKB-KW"/>
</dbReference>
<evidence type="ECO:0000256" key="1">
    <source>
        <dbReference type="ARBA" id="ARBA00023015"/>
    </source>
</evidence>
<gene>
    <name evidence="5" type="ORF">SAMN05444484_10623</name>
</gene>
<dbReference type="InterPro" id="IPR050807">
    <property type="entry name" value="TransReg_Diox_bact_type"/>
</dbReference>
<dbReference type="Gene3D" id="1.10.260.40">
    <property type="entry name" value="lambda repressor-like DNA-binding domains"/>
    <property type="match status" value="1"/>
</dbReference>
<evidence type="ECO:0000313" key="5">
    <source>
        <dbReference type="EMBL" id="SHM43431.1"/>
    </source>
</evidence>
<proteinExistence type="predicted"/>
<evidence type="ECO:0000256" key="2">
    <source>
        <dbReference type="ARBA" id="ARBA00023125"/>
    </source>
</evidence>
<dbReference type="OrthoDB" id="678057at2"/>
<evidence type="ECO:0000256" key="3">
    <source>
        <dbReference type="ARBA" id="ARBA00023163"/>
    </source>
</evidence>
<keyword evidence="2" id="KW-0238">DNA-binding</keyword>
<reference evidence="6" key="1">
    <citation type="submission" date="2016-11" db="EMBL/GenBank/DDBJ databases">
        <authorList>
            <person name="Varghese N."/>
            <person name="Submissions S."/>
        </authorList>
    </citation>
    <scope>NUCLEOTIDE SEQUENCE [LARGE SCALE GENOMIC DNA]</scope>
    <source>
        <strain evidence="6">DSM 24724</strain>
    </source>
</reference>
<name>A0A1M7IRT6_9FLAO</name>
<evidence type="ECO:0000259" key="4">
    <source>
        <dbReference type="PROSITE" id="PS50943"/>
    </source>
</evidence>
<keyword evidence="1" id="KW-0805">Transcription regulation</keyword>
<dbReference type="GO" id="GO:0005829">
    <property type="term" value="C:cytosol"/>
    <property type="evidence" value="ECO:0007669"/>
    <property type="project" value="TreeGrafter"/>
</dbReference>
<dbReference type="InterPro" id="IPR010982">
    <property type="entry name" value="Lambda_DNA-bd_dom_sf"/>
</dbReference>
<dbReference type="SMART" id="SM00530">
    <property type="entry name" value="HTH_XRE"/>
    <property type="match status" value="1"/>
</dbReference>
<dbReference type="PANTHER" id="PTHR46797">
    <property type="entry name" value="HTH-TYPE TRANSCRIPTIONAL REGULATOR"/>
    <property type="match status" value="1"/>
</dbReference>
<keyword evidence="3" id="KW-0804">Transcription</keyword>
<accession>A0A1M7IRT6</accession>
<sequence>MSNSLIKVEFQKSFGNQVEKFRVKQNLSYRQLAQRCDLDHSTISKIEKGEVNIQLSSIIQLSKGLKVSPKDLFNFDFDLDKE</sequence>
<dbReference type="Pfam" id="PF01381">
    <property type="entry name" value="HTH_3"/>
    <property type="match status" value="1"/>
</dbReference>
<keyword evidence="6" id="KW-1185">Reference proteome</keyword>
<dbReference type="RefSeq" id="WP_068844358.1">
    <property type="nucleotide sequence ID" value="NZ_FRBT01000006.1"/>
</dbReference>